<dbReference type="InterPro" id="IPR046470">
    <property type="entry name" value="SAM_HAT_C"/>
</dbReference>
<organism evidence="5 6">
    <name type="scientific">Adonisia turfae CCMR0081</name>
    <dbReference type="NCBI Taxonomy" id="2292702"/>
    <lineage>
        <taxon>Bacteria</taxon>
        <taxon>Bacillati</taxon>
        <taxon>Cyanobacteriota</taxon>
        <taxon>Adonisia</taxon>
        <taxon>Adonisia turfae</taxon>
    </lineage>
</organism>
<dbReference type="Gene3D" id="2.40.30.90">
    <property type="entry name" value="Bacterial fluorinating enzyme like"/>
    <property type="match status" value="1"/>
</dbReference>
<dbReference type="Proteomes" id="UP000481033">
    <property type="component" value="Unassembled WGS sequence"/>
</dbReference>
<dbReference type="PIRSF" id="PIRSF006779">
    <property type="entry name" value="UCP006779"/>
    <property type="match status" value="1"/>
</dbReference>
<evidence type="ECO:0000259" key="4">
    <source>
        <dbReference type="Pfam" id="PF20257"/>
    </source>
</evidence>
<dbReference type="AlphaFoldDB" id="A0A6M0RI04"/>
<dbReference type="RefSeq" id="WP_163697054.1">
    <property type="nucleotide sequence ID" value="NZ_QXHD01000004.1"/>
</dbReference>
<keyword evidence="1" id="KW-0949">S-adenosyl-L-methionine</keyword>
<evidence type="ECO:0000313" key="6">
    <source>
        <dbReference type="Proteomes" id="UP000481033"/>
    </source>
</evidence>
<feature type="domain" description="S-adenosyl-l-methionine hydroxide adenosyltransferase N-terminal" evidence="3">
    <location>
        <begin position="4"/>
        <end position="150"/>
    </location>
</feature>
<reference evidence="5 6" key="1">
    <citation type="journal article" date="2020" name="Microb. Ecol.">
        <title>Ecogenomics of the Marine Benthic Filamentous Cyanobacterium Adonisia.</title>
        <authorList>
            <person name="Walter J.M."/>
            <person name="Coutinho F.H."/>
            <person name="Leomil L."/>
            <person name="Hargreaves P.I."/>
            <person name="Campeao M.E."/>
            <person name="Vieira V.V."/>
            <person name="Silva B.S."/>
            <person name="Fistarol G.O."/>
            <person name="Salomon P.S."/>
            <person name="Sawabe T."/>
            <person name="Mino S."/>
            <person name="Hosokawa M."/>
            <person name="Miyashita H."/>
            <person name="Maruyama F."/>
            <person name="van Verk M.C."/>
            <person name="Dutilh B.E."/>
            <person name="Thompson C.C."/>
            <person name="Thompson F.L."/>
        </authorList>
    </citation>
    <scope>NUCLEOTIDE SEQUENCE [LARGE SCALE GENOMIC DNA]</scope>
    <source>
        <strain evidence="5 6">CCMR0081</strain>
    </source>
</reference>
<comment type="similarity">
    <text evidence="2">Belongs to the SAM hydrolase / SAM-dependent halogenase family.</text>
</comment>
<dbReference type="PANTHER" id="PTHR35092:SF1">
    <property type="entry name" value="CHLORINASE MJ1651"/>
    <property type="match status" value="1"/>
</dbReference>
<dbReference type="Gene3D" id="3.40.50.10790">
    <property type="entry name" value="S-adenosyl-l-methionine hydroxide adenosyltransferase, N-terminal"/>
    <property type="match status" value="1"/>
</dbReference>
<keyword evidence="6" id="KW-1185">Reference proteome</keyword>
<sequence length="268" mass="28482">MGVITLLTDFGHRDSYVGVMKGVIASISPQSQIIDLTHGLQPQAILAARFNLITSYLYFPVGTIHVVVVDPGVGTQRAAIAAEVSVPAGLQTIIAPDNGILTGFSIKAVTALTNPDYWYTPEPSNTFHGRDIFAPMAAHLANGIPIGELGTSLPVSSLVSLNINHAVVTDQGYRGSLQYIDHFGNLVTTIPGDGLTSQLWYVQLGTYICPYRPTYGRMELGEALALVGSHGYVEIAVNGGNAHQAFQANVGDAVELIYAHHGSDMVVL</sequence>
<dbReference type="InterPro" id="IPR046469">
    <property type="entry name" value="SAM_HAT_N"/>
</dbReference>
<dbReference type="InterPro" id="IPR023227">
    <property type="entry name" value="SAM_OH_AdoTrfase_C_sf"/>
</dbReference>
<evidence type="ECO:0000313" key="5">
    <source>
        <dbReference type="EMBL" id="NEZ55261.1"/>
    </source>
</evidence>
<gene>
    <name evidence="5" type="ORF">DXZ20_06140</name>
</gene>
<accession>A0A6M0RI04</accession>
<name>A0A6M0RI04_9CYAN</name>
<dbReference type="Pfam" id="PF20257">
    <property type="entry name" value="SAM_HAT_C"/>
    <property type="match status" value="1"/>
</dbReference>
<evidence type="ECO:0000256" key="2">
    <source>
        <dbReference type="ARBA" id="ARBA00024035"/>
    </source>
</evidence>
<evidence type="ECO:0008006" key="7">
    <source>
        <dbReference type="Google" id="ProtNLM"/>
    </source>
</evidence>
<comment type="caution">
    <text evidence="5">The sequence shown here is derived from an EMBL/GenBank/DDBJ whole genome shotgun (WGS) entry which is preliminary data.</text>
</comment>
<dbReference type="InterPro" id="IPR002747">
    <property type="entry name" value="SAM_OH_AdoTrfase"/>
</dbReference>
<feature type="domain" description="S-adenosyl-l-methionine hydroxide adenosyltransferase C-terminal" evidence="4">
    <location>
        <begin position="175"/>
        <end position="255"/>
    </location>
</feature>
<dbReference type="PANTHER" id="PTHR35092">
    <property type="entry name" value="CHLORINASE MJ1651"/>
    <property type="match status" value="1"/>
</dbReference>
<dbReference type="SUPFAM" id="SSF102522">
    <property type="entry name" value="Bacterial fluorinating enzyme, N-terminal domain"/>
    <property type="match status" value="1"/>
</dbReference>
<proteinExistence type="inferred from homology"/>
<evidence type="ECO:0000256" key="1">
    <source>
        <dbReference type="ARBA" id="ARBA00022691"/>
    </source>
</evidence>
<dbReference type="SUPFAM" id="SSF101852">
    <property type="entry name" value="Bacterial fluorinating enzyme, C-terminal domain"/>
    <property type="match status" value="1"/>
</dbReference>
<protein>
    <recommendedName>
        <fullName evidence="7">SAM-dependent chlorinase/fluorinase</fullName>
    </recommendedName>
</protein>
<dbReference type="EMBL" id="QXHD01000004">
    <property type="protein sequence ID" value="NEZ55261.1"/>
    <property type="molecule type" value="Genomic_DNA"/>
</dbReference>
<dbReference type="InterPro" id="IPR023228">
    <property type="entry name" value="SAM_OH_AdoTrfase_N_sf"/>
</dbReference>
<dbReference type="Pfam" id="PF01887">
    <property type="entry name" value="SAM_HAT_N"/>
    <property type="match status" value="1"/>
</dbReference>
<evidence type="ECO:0000259" key="3">
    <source>
        <dbReference type="Pfam" id="PF01887"/>
    </source>
</evidence>